<feature type="compositionally biased region" description="Polar residues" evidence="2">
    <location>
        <begin position="2098"/>
        <end position="2117"/>
    </location>
</feature>
<comment type="similarity">
    <text evidence="1">Belongs to the VPS8 family.</text>
</comment>
<feature type="compositionally biased region" description="Low complexity" evidence="2">
    <location>
        <begin position="407"/>
        <end position="421"/>
    </location>
</feature>
<protein>
    <submittedName>
        <fullName evidence="5">Uncharacterized protein</fullName>
    </submittedName>
</protein>
<feature type="region of interest" description="Disordered" evidence="2">
    <location>
        <begin position="1858"/>
        <end position="1882"/>
    </location>
</feature>
<feature type="compositionally biased region" description="Basic and acidic residues" evidence="2">
    <location>
        <begin position="2207"/>
        <end position="2220"/>
    </location>
</feature>
<feature type="region of interest" description="Disordered" evidence="2">
    <location>
        <begin position="2376"/>
        <end position="2398"/>
    </location>
</feature>
<feature type="region of interest" description="Disordered" evidence="2">
    <location>
        <begin position="1978"/>
        <end position="2013"/>
    </location>
</feature>
<feature type="compositionally biased region" description="Polar residues" evidence="2">
    <location>
        <begin position="2299"/>
        <end position="2308"/>
    </location>
</feature>
<sequence length="2398" mass="261599">MDPDGDAENPWGAAPSYSDRQSAYRSEQSQQYESQLNDIIGDSENGTIEVRAHPAPSADDIRQEQSVYGDSASSPPHKRSEPLLRQDSDDEEEFVYEGVDADTSIIQRELDDEDNDASNTEMDADAYNAQMRDILGSDADASSSTHNVSDDGAPDVAIQPELHGSPELSSRGVEAEAEVASDRRSSTTAKDPTHRGQVPPSDDGSSFHYPGPVPQDISFSVDAKTGGPGLSRRAPSSSSSSRLFTPRSTSGTGFSSFRYAGMGDASTVATPQRPAAYPSLSRLRASVGKAAGSSSSLALPRYLQAIDSRASSSAFPGSPSSSSSRAKPRSPLPFEFTLQGQAQTSGPAAADEPSSSSSRVGRIVSPPQRSRQSSISLSVSGSVSSRTNARRRPRVSFPYGPTGNRIPSGPSSLSLLSDPASMAHATAADSRHNRKTSEAVASTQYLPETSINSRGELSRDFVKWSALRRIVANVNTSTSSGQSDSASAREVHPTVLAVAGGLVAIGSRGGRTVVSDFSQEPIASCGHDGQGDGDAVTALAFSSDHTFLGVGHASGHVFLYDLNNPSRAARHVPPVPLSSVKAGRKEGHLSGSAIVHIGFVGLRHTAIVTADNKGLAFYHALGKILGVSSNDTLRLLGKYPQYEHEDELGLASGRKRSAIYQLSPLPLGPRPHQADDTNFIAMITPTKMVLVGLKPSARTWYRKVNSEGANESAGFDEKQPRPPISVELTSSSITQDPPQEQEQQIQRQGTLPSAGCLAWFPASTETDGKRTRQTNPILAFSFGRHLHLLRLLVRKIERPDPNQSVRGATSSKQVNTIVEEEIDVVELTGKQGIEEPAGIVGLQWFSPDLLLLVTRSGLALFDCRAGKVTERMDGGSASAVLSRTVEQRWYDSVLFQDAAPQDTPVDHVESASKPLQPSRAWTVNHSVKVSKGRAFFLTGSDLVVGTLMSWADRLLQYVSRGDFLSAIELATTFYQSQALGSAVGLPSDAAERTRIVAEKVRDLMIASAEYAFAPERLTDSTHVTPDGRGVDRTELFEGLARVCAKACLALDDLNFLFDRLYDKYEDNGIESIFVGQMEAFIMSGELRTLPIPVVQRLVAFRRDRSEYDLAEQIIWHVDPRSLDLDQALSLCLDQRLYDALIYVYNSALEDYVSPIVELLQPLRRVLRVRRRALAQQHSPQMANGHDFANEISIVVANDKTRYTHLREAEGGADSAFSAAYEHDEEETSHVETETHDFYDAYKIFSYLSVILVGHQYPSQEPIAEERLSNKVKSTIYPFLFSGGSMIWPPGPGGKLVLFGLEDDSMDTDGNIGSNGPVTASSAVGTDEHGTDEPIYPYLRLLLEFDAEAFLDALDLAFEDPFLDDEEVVGKRISRQLIVGILLELARPARSPSTHFNNSDEPPMSTSNGNTTSMELRASSLPLMARTFIQIFVARNAPKYPQFIRLSQPEVDYLLRALALPLPKDASGYSNPKDTIAFEEATAIESTREDRELAVEFLLSHYKPRFDEQWLDIFEQAAFGRILRSAFRQEKKWDRLMALYLRDYLAVPDGLQALANDSRLQNAGVEMEATSSTSRNRSQEAFSHIEETLFNASRLPSKAQAELGIKLHEQLTESIVDLLDLDPLRTASLLDRFFPERHAAVLQRLSQLDEKRMLLFLRCFFEPLQVSKDLATASHAQTTVAVQDDRRNRDANKSRAVDANTYNAEVGRADPSHFDQAERELYLDLLCRYEPEAVVQNLDSRHAHFFDLEKLLRACRQGHAASNGARVARNSDAILWSLDRLGRPQEAFEELDRLVDDTADSIALIVESQAGSSSLQMQSTSGHGHTEGTIAELVSDVRRAVNVAVRLCIERANAFEGVHDSEDEEDESRHRSGMAALKQSRASAADKMDTDEVWFRLLRSLVQLVHNVAQFKPSTSEAEYSSESNHSSPQPVSSLLDGVRDIVQDTLSSLISSTAAEAVSFPALFRRLTGEEIGRKDAAESFDLSENTPSSRANGTASINGKHRSEGSRGKHHSNGAATYYAEIRSVLDGMLSAYHLRAELLGITNKLFDRDTYNQFRKLNVQRKRGWRPAGGAATRCASCGLILIGSRRGTLGKDTGNVASTANGDVSQASHETNPADSRRRMSHDVSTSSMDSASESLRRRALLQPRMPSTPSAALLSPALQYRRAKSPYDDKAAPLASPRIDKGKGVVRSSSVSSSSGPNGGSHDYFDGIGGRERDGGDEPDGYFSPRLSYDAGYTDMQRGSGSSMGGSHAMARTPSSASGNGFSLRINDAPARQREEEKSMPHEDRDQIQDGDASETGSTGTLTPLRSRSQSQSRSAVRSRQASMSSSVSSMTSFAGLASHRLERLAQPEPDSKHDEKIVVQRSGLAYHESCFLQHQRDGTDASGSERVPVRMHS</sequence>
<feature type="compositionally biased region" description="Low complexity" evidence="2">
    <location>
        <begin position="309"/>
        <end position="325"/>
    </location>
</feature>
<dbReference type="GO" id="GO:0034058">
    <property type="term" value="P:endosomal vesicle fusion"/>
    <property type="evidence" value="ECO:0007669"/>
    <property type="project" value="TreeGrafter"/>
</dbReference>
<feature type="region of interest" description="Disordered" evidence="2">
    <location>
        <begin position="2168"/>
        <end position="2332"/>
    </location>
</feature>
<feature type="compositionally biased region" description="Polar residues" evidence="2">
    <location>
        <begin position="1983"/>
        <end position="1998"/>
    </location>
</feature>
<evidence type="ECO:0000256" key="2">
    <source>
        <dbReference type="SAM" id="MobiDB-lite"/>
    </source>
</evidence>
<reference evidence="5 6" key="1">
    <citation type="journal article" date="2018" name="Mol. Biol. Evol.">
        <title>Broad Genomic Sampling Reveals a Smut Pathogenic Ancestry of the Fungal Clade Ustilaginomycotina.</title>
        <authorList>
            <person name="Kijpornyongpan T."/>
            <person name="Mondo S.J."/>
            <person name="Barry K."/>
            <person name="Sandor L."/>
            <person name="Lee J."/>
            <person name="Lipzen A."/>
            <person name="Pangilinan J."/>
            <person name="LaButti K."/>
            <person name="Hainaut M."/>
            <person name="Henrissat B."/>
            <person name="Grigoriev I.V."/>
            <person name="Spatafora J.W."/>
            <person name="Aime M.C."/>
        </authorList>
    </citation>
    <scope>NUCLEOTIDE SEQUENCE [LARGE SCALE GENOMIC DNA]</scope>
    <source>
        <strain evidence="5 6">MCA 3645</strain>
    </source>
</reference>
<dbReference type="Proteomes" id="UP000246740">
    <property type="component" value="Unassembled WGS sequence"/>
</dbReference>
<organism evidence="5 6">
    <name type="scientific">Testicularia cyperi</name>
    <dbReference type="NCBI Taxonomy" id="1882483"/>
    <lineage>
        <taxon>Eukaryota</taxon>
        <taxon>Fungi</taxon>
        <taxon>Dikarya</taxon>
        <taxon>Basidiomycota</taxon>
        <taxon>Ustilaginomycotina</taxon>
        <taxon>Ustilaginomycetes</taxon>
        <taxon>Ustilaginales</taxon>
        <taxon>Anthracoideaceae</taxon>
        <taxon>Testicularia</taxon>
    </lineage>
</organism>
<dbReference type="Gene3D" id="2.130.10.10">
    <property type="entry name" value="YVTN repeat-like/Quinoprotein amine dehydrogenase"/>
    <property type="match status" value="1"/>
</dbReference>
<evidence type="ECO:0000259" key="4">
    <source>
        <dbReference type="Pfam" id="PF25066"/>
    </source>
</evidence>
<feature type="compositionally biased region" description="Low complexity" evidence="2">
    <location>
        <begin position="20"/>
        <end position="35"/>
    </location>
</feature>
<evidence type="ECO:0000256" key="1">
    <source>
        <dbReference type="ARBA" id="ARBA00009422"/>
    </source>
</evidence>
<feature type="region of interest" description="Disordered" evidence="2">
    <location>
        <begin position="1390"/>
        <end position="1412"/>
    </location>
</feature>
<feature type="domain" description="Vacuolar protein sorting-associated protein 8 central" evidence="3">
    <location>
        <begin position="1072"/>
        <end position="1357"/>
    </location>
</feature>
<feature type="compositionally biased region" description="Low complexity" evidence="2">
    <location>
        <begin position="230"/>
        <end position="250"/>
    </location>
</feature>
<evidence type="ECO:0000313" key="5">
    <source>
        <dbReference type="EMBL" id="PWY99436.1"/>
    </source>
</evidence>
<dbReference type="InParanoid" id="A0A317XMA2"/>
<dbReference type="EMBL" id="KZ819195">
    <property type="protein sequence ID" value="PWY99436.1"/>
    <property type="molecule type" value="Genomic_DNA"/>
</dbReference>
<feature type="compositionally biased region" description="Low complexity" evidence="2">
    <location>
        <begin position="2189"/>
        <end position="2200"/>
    </location>
</feature>
<feature type="region of interest" description="Disordered" evidence="2">
    <location>
        <begin position="1"/>
        <end position="259"/>
    </location>
</feature>
<dbReference type="InterPro" id="IPR045111">
    <property type="entry name" value="Vps41/Vps8"/>
</dbReference>
<feature type="domain" description="VPS8-like TPR-like repeats" evidence="4">
    <location>
        <begin position="1827"/>
        <end position="1968"/>
    </location>
</feature>
<dbReference type="STRING" id="1882483.A0A317XMA2"/>
<feature type="compositionally biased region" description="Low complexity" evidence="2">
    <location>
        <begin position="354"/>
        <end position="386"/>
    </location>
</feature>
<feature type="compositionally biased region" description="Polar residues" evidence="2">
    <location>
        <begin position="64"/>
        <end position="74"/>
    </location>
</feature>
<dbReference type="GO" id="GO:0005770">
    <property type="term" value="C:late endosome"/>
    <property type="evidence" value="ECO:0007669"/>
    <property type="project" value="TreeGrafter"/>
</dbReference>
<dbReference type="InterPro" id="IPR059070">
    <property type="entry name" value="TPR_VPS8_2"/>
</dbReference>
<dbReference type="Pfam" id="PF25066">
    <property type="entry name" value="TPR_VPS8_2"/>
    <property type="match status" value="2"/>
</dbReference>
<feature type="region of interest" description="Disordered" evidence="2">
    <location>
        <begin position="309"/>
        <end position="441"/>
    </location>
</feature>
<feature type="compositionally biased region" description="Low complexity" evidence="2">
    <location>
        <begin position="2310"/>
        <end position="2332"/>
    </location>
</feature>
<keyword evidence="6" id="KW-1185">Reference proteome</keyword>
<feature type="region of interest" description="Disordered" evidence="2">
    <location>
        <begin position="2093"/>
        <end position="2139"/>
    </location>
</feature>
<dbReference type="InterPro" id="IPR015943">
    <property type="entry name" value="WD40/YVTN_repeat-like_dom_sf"/>
</dbReference>
<dbReference type="GO" id="GO:0030897">
    <property type="term" value="C:HOPS complex"/>
    <property type="evidence" value="ECO:0007669"/>
    <property type="project" value="TreeGrafter"/>
</dbReference>
<dbReference type="SUPFAM" id="SSF50978">
    <property type="entry name" value="WD40 repeat-like"/>
    <property type="match status" value="1"/>
</dbReference>
<dbReference type="InterPro" id="IPR025941">
    <property type="entry name" value="Vps8_central_dom"/>
</dbReference>
<name>A0A317XMA2_9BASI</name>
<dbReference type="Pfam" id="PF23410">
    <property type="entry name" value="Beta-prop_VPS8"/>
    <property type="match status" value="1"/>
</dbReference>
<feature type="region of interest" description="Disordered" evidence="2">
    <location>
        <begin position="708"/>
        <end position="748"/>
    </location>
</feature>
<feature type="compositionally biased region" description="Basic and acidic residues" evidence="2">
    <location>
        <begin position="2275"/>
        <end position="2292"/>
    </location>
</feature>
<feature type="compositionally biased region" description="Low complexity" evidence="2">
    <location>
        <begin position="735"/>
        <end position="748"/>
    </location>
</feature>
<gene>
    <name evidence="5" type="ORF">BCV70DRAFT_201004</name>
</gene>
<dbReference type="PANTHER" id="PTHR12616">
    <property type="entry name" value="VACUOLAR PROTEIN SORTING VPS41"/>
    <property type="match status" value="1"/>
</dbReference>
<dbReference type="OrthoDB" id="289913at2759"/>
<dbReference type="GO" id="GO:0006623">
    <property type="term" value="P:protein targeting to vacuole"/>
    <property type="evidence" value="ECO:0007669"/>
    <property type="project" value="InterPro"/>
</dbReference>
<dbReference type="InterPro" id="IPR036322">
    <property type="entry name" value="WD40_repeat_dom_sf"/>
</dbReference>
<proteinExistence type="inferred from homology"/>
<dbReference type="Pfam" id="PF12816">
    <property type="entry name" value="TPR_Vps8"/>
    <property type="match status" value="1"/>
</dbReference>
<feature type="compositionally biased region" description="Polar residues" evidence="2">
    <location>
        <begin position="2126"/>
        <end position="2137"/>
    </location>
</feature>
<accession>A0A317XMA2</accession>
<evidence type="ECO:0000313" key="6">
    <source>
        <dbReference type="Proteomes" id="UP000246740"/>
    </source>
</evidence>
<feature type="compositionally biased region" description="Basic and acidic residues" evidence="2">
    <location>
        <begin position="78"/>
        <end position="87"/>
    </location>
</feature>
<feature type="domain" description="VPS8-like TPR-like repeats" evidence="4">
    <location>
        <begin position="2016"/>
        <end position="2063"/>
    </location>
</feature>
<dbReference type="PANTHER" id="PTHR12616:SF8">
    <property type="entry name" value="VACUOLAR PROTEIN SORTING-ASSOCIATED PROTEIN 8 HOMOLOG"/>
    <property type="match status" value="1"/>
</dbReference>
<evidence type="ECO:0000259" key="3">
    <source>
        <dbReference type="Pfam" id="PF12816"/>
    </source>
</evidence>